<accession>A0ACC2UF65</accession>
<comment type="caution">
    <text evidence="1">The sequence shown here is derived from an EMBL/GenBank/DDBJ whole genome shotgun (WGS) entry which is preliminary data.</text>
</comment>
<dbReference type="Proteomes" id="UP001165960">
    <property type="component" value="Unassembled WGS sequence"/>
</dbReference>
<sequence>MECTEVASKKVQVDSHNVSTFPAGHADLHLGDMLFFKIGDIICGRNPTTFSQVVGVTNDPIVSFPCQNIADMFTKMALNDLSNSQSPKDLQLPPHDSLVYKPIKSSPLNPAC</sequence>
<reference evidence="1" key="1">
    <citation type="submission" date="2022-04" db="EMBL/GenBank/DDBJ databases">
        <title>Genome of the entomopathogenic fungus Entomophthora muscae.</title>
        <authorList>
            <person name="Elya C."/>
            <person name="Lovett B.R."/>
            <person name="Lee E."/>
            <person name="Macias A.M."/>
            <person name="Hajek A.E."/>
            <person name="De Bivort B.L."/>
            <person name="Kasson M.T."/>
            <person name="De Fine Licht H.H."/>
            <person name="Stajich J.E."/>
        </authorList>
    </citation>
    <scope>NUCLEOTIDE SEQUENCE</scope>
    <source>
        <strain evidence="1">Berkeley</strain>
    </source>
</reference>
<gene>
    <name evidence="1" type="ORF">DSO57_1012997</name>
</gene>
<keyword evidence="2" id="KW-1185">Reference proteome</keyword>
<dbReference type="EMBL" id="QTSX02000757">
    <property type="protein sequence ID" value="KAJ9085537.1"/>
    <property type="molecule type" value="Genomic_DNA"/>
</dbReference>
<protein>
    <submittedName>
        <fullName evidence="1">Uncharacterized protein</fullName>
    </submittedName>
</protein>
<name>A0ACC2UF65_9FUNG</name>
<evidence type="ECO:0000313" key="2">
    <source>
        <dbReference type="Proteomes" id="UP001165960"/>
    </source>
</evidence>
<organism evidence="1 2">
    <name type="scientific">Entomophthora muscae</name>
    <dbReference type="NCBI Taxonomy" id="34485"/>
    <lineage>
        <taxon>Eukaryota</taxon>
        <taxon>Fungi</taxon>
        <taxon>Fungi incertae sedis</taxon>
        <taxon>Zoopagomycota</taxon>
        <taxon>Entomophthoromycotina</taxon>
        <taxon>Entomophthoromycetes</taxon>
        <taxon>Entomophthorales</taxon>
        <taxon>Entomophthoraceae</taxon>
        <taxon>Entomophthora</taxon>
    </lineage>
</organism>
<evidence type="ECO:0000313" key="1">
    <source>
        <dbReference type="EMBL" id="KAJ9085537.1"/>
    </source>
</evidence>
<proteinExistence type="predicted"/>